<dbReference type="Proteomes" id="UP000032702">
    <property type="component" value="Unassembled WGS sequence"/>
</dbReference>
<dbReference type="EMBL" id="AAMD01000129">
    <property type="protein sequence ID" value="EAU64124.1"/>
    <property type="molecule type" value="Genomic_DNA"/>
</dbReference>
<gene>
    <name evidence="2" type="ORF">STIAU_5429</name>
</gene>
<comment type="caution">
    <text evidence="2">The sequence shown here is derived from an EMBL/GenBank/DDBJ whole genome shotgun (WGS) entry which is preliminary data.</text>
</comment>
<evidence type="ECO:0000313" key="2">
    <source>
        <dbReference type="EMBL" id="EAU64124.1"/>
    </source>
</evidence>
<proteinExistence type="predicted"/>
<sequence length="527" mass="55010">MQDALRGGLGERAGRVLHGVRALGGVLGGEGLTRLLHGVLHRGAHGGVAGAALLGLTVALLCGLGIRQRSSPTDGCGQRGPYLQRLPASVKARVLSGVFPDKASRVLEADPGGLAPLNGPGVRGLQQAAKPLHRAGGGGPQGELSPWAFRVRSVRALGRREDQQQGAIAIPGLSGGGLDDVPADQRRDGIPESPLGRHVAHGEAQGRQRRARQRGRRRERFLCRLGCLPMSLHVFQGSPSQGHPLGLEGGFDVLEAGGEAADGHAQGVLGGGAQEAPEVGQGEEDVSQLVLQGIPVLGGDGLVQLGELLVQLGPHARHIRPIEAHAAGLLREPLGPGQGGGGGGHAIEHRADPARLPLLLLGLDLRPVEEHLRGVPDLPLSEDVGMAALELVAHGAAHIRHRELALLGGQLRVEDDLEEQIPQLLAERAPGAAVGHPVHLVEHLEGLLDEVGAHGPQILLPVPGAPPVRAQAVHDPHQPLQLRPDRAHVFIRLQPLPRVFPLWDDFLPVKGCLPGKRAGGRGLLLSS</sequence>
<accession>Q08UG0</accession>
<evidence type="ECO:0000256" key="1">
    <source>
        <dbReference type="SAM" id="MobiDB-lite"/>
    </source>
</evidence>
<evidence type="ECO:0000313" key="3">
    <source>
        <dbReference type="Proteomes" id="UP000032702"/>
    </source>
</evidence>
<name>Q08UG0_STIAD</name>
<feature type="region of interest" description="Disordered" evidence="1">
    <location>
        <begin position="160"/>
        <end position="215"/>
    </location>
</feature>
<dbReference type="AlphaFoldDB" id="Q08UG0"/>
<organism evidence="2 3">
    <name type="scientific">Stigmatella aurantiaca (strain DW4/3-1)</name>
    <dbReference type="NCBI Taxonomy" id="378806"/>
    <lineage>
        <taxon>Bacteria</taxon>
        <taxon>Pseudomonadati</taxon>
        <taxon>Myxococcota</taxon>
        <taxon>Myxococcia</taxon>
        <taxon>Myxococcales</taxon>
        <taxon>Cystobacterineae</taxon>
        <taxon>Archangiaceae</taxon>
        <taxon>Stigmatella</taxon>
    </lineage>
</organism>
<protein>
    <submittedName>
        <fullName evidence="2">Uncharacterized protein</fullName>
    </submittedName>
</protein>
<reference evidence="2 3" key="1">
    <citation type="submission" date="2006-04" db="EMBL/GenBank/DDBJ databases">
        <authorList>
            <person name="Nierman W.C."/>
        </authorList>
    </citation>
    <scope>NUCLEOTIDE SEQUENCE [LARGE SCALE GENOMIC DNA]</scope>
    <source>
        <strain evidence="2 3">DW4/3-1</strain>
    </source>
</reference>